<keyword evidence="1 3" id="KW-0430">Lectin</keyword>
<evidence type="ECO:0000313" key="5">
    <source>
        <dbReference type="EMBL" id="SOQ43576.1"/>
    </source>
</evidence>
<organism evidence="5">
    <name type="scientific">Spodoptera frugiperda</name>
    <name type="common">Fall armyworm</name>
    <dbReference type="NCBI Taxonomy" id="7108"/>
    <lineage>
        <taxon>Eukaryota</taxon>
        <taxon>Metazoa</taxon>
        <taxon>Ecdysozoa</taxon>
        <taxon>Arthropoda</taxon>
        <taxon>Hexapoda</taxon>
        <taxon>Insecta</taxon>
        <taxon>Pterygota</taxon>
        <taxon>Neoptera</taxon>
        <taxon>Endopterygota</taxon>
        <taxon>Lepidoptera</taxon>
        <taxon>Glossata</taxon>
        <taxon>Ditrysia</taxon>
        <taxon>Noctuoidea</taxon>
        <taxon>Noctuidae</taxon>
        <taxon>Amphipyrinae</taxon>
        <taxon>Spodoptera</taxon>
    </lineage>
</organism>
<evidence type="ECO:0000256" key="2">
    <source>
        <dbReference type="ARBA" id="ARBA00022737"/>
    </source>
</evidence>
<dbReference type="InterPro" id="IPR001079">
    <property type="entry name" value="Galectin_CRD"/>
</dbReference>
<dbReference type="SUPFAM" id="SSF49899">
    <property type="entry name" value="Concanavalin A-like lectins/glucanases"/>
    <property type="match status" value="1"/>
</dbReference>
<proteinExistence type="predicted"/>
<dbReference type="SMART" id="SM00908">
    <property type="entry name" value="Gal-bind_lectin"/>
    <property type="match status" value="1"/>
</dbReference>
<evidence type="ECO:0000259" key="4">
    <source>
        <dbReference type="PROSITE" id="PS51304"/>
    </source>
</evidence>
<feature type="domain" description="Galectin" evidence="4">
    <location>
        <begin position="12"/>
        <end position="138"/>
    </location>
</feature>
<evidence type="ECO:0000256" key="3">
    <source>
        <dbReference type="RuleBase" id="RU102079"/>
    </source>
</evidence>
<dbReference type="Gene3D" id="2.60.120.200">
    <property type="match status" value="1"/>
</dbReference>
<dbReference type="PROSITE" id="PS51304">
    <property type="entry name" value="GALECTIN"/>
    <property type="match status" value="1"/>
</dbReference>
<evidence type="ECO:0000256" key="1">
    <source>
        <dbReference type="ARBA" id="ARBA00022734"/>
    </source>
</evidence>
<dbReference type="AlphaFoldDB" id="A0A2H1VS25"/>
<dbReference type="CDD" id="cd00070">
    <property type="entry name" value="GLECT"/>
    <property type="match status" value="1"/>
</dbReference>
<keyword evidence="2" id="KW-0677">Repeat</keyword>
<sequence>MNSIIRNPALPTSPIIPGGMFPGRKVRVKGSTPLGARRFGIDFQYNNDIAFHFNPRFTSNTIVRNHYVGGSWGSEEEGGGLPLIPGTTFNILFICLYDRFKVYIDGRHFCNFFHRVPFHRITHLTVGQDVAIESIEFGGAP</sequence>
<reference evidence="5" key="1">
    <citation type="submission" date="2016-07" db="EMBL/GenBank/DDBJ databases">
        <authorList>
            <person name="Bretaudeau A."/>
        </authorList>
    </citation>
    <scope>NUCLEOTIDE SEQUENCE</scope>
    <source>
        <strain evidence="5">Rice</strain>
        <tissue evidence="5">Whole body</tissue>
    </source>
</reference>
<dbReference type="PANTHER" id="PTHR11346">
    <property type="entry name" value="GALECTIN"/>
    <property type="match status" value="1"/>
</dbReference>
<gene>
    <name evidence="5" type="ORF">SFRICE_020371</name>
</gene>
<dbReference type="PANTHER" id="PTHR11346:SF147">
    <property type="entry name" value="GALECTIN"/>
    <property type="match status" value="1"/>
</dbReference>
<dbReference type="SMART" id="SM00276">
    <property type="entry name" value="GLECT"/>
    <property type="match status" value="1"/>
</dbReference>
<dbReference type="GO" id="GO:0030246">
    <property type="term" value="F:carbohydrate binding"/>
    <property type="evidence" value="ECO:0007669"/>
    <property type="project" value="UniProtKB-UniRule"/>
</dbReference>
<protein>
    <recommendedName>
        <fullName evidence="3">Galectin</fullName>
    </recommendedName>
</protein>
<dbReference type="Pfam" id="PF00337">
    <property type="entry name" value="Gal-bind_lectin"/>
    <property type="match status" value="1"/>
</dbReference>
<dbReference type="EMBL" id="ODYU01004078">
    <property type="protein sequence ID" value="SOQ43576.1"/>
    <property type="molecule type" value="Genomic_DNA"/>
</dbReference>
<dbReference type="InterPro" id="IPR044156">
    <property type="entry name" value="Galectin-like"/>
</dbReference>
<dbReference type="FunFam" id="2.60.120.200:FF:000124">
    <property type="entry name" value="Galectin-4"/>
    <property type="match status" value="1"/>
</dbReference>
<name>A0A2H1VS25_SPOFR</name>
<accession>A0A2H1VS25</accession>
<dbReference type="InterPro" id="IPR013320">
    <property type="entry name" value="ConA-like_dom_sf"/>
</dbReference>